<accession>A0AC34R615</accession>
<evidence type="ECO:0000313" key="1">
    <source>
        <dbReference type="Proteomes" id="UP000887576"/>
    </source>
</evidence>
<name>A0AC34R615_9BILA</name>
<organism evidence="1 2">
    <name type="scientific">Panagrolaimus sp. JU765</name>
    <dbReference type="NCBI Taxonomy" id="591449"/>
    <lineage>
        <taxon>Eukaryota</taxon>
        <taxon>Metazoa</taxon>
        <taxon>Ecdysozoa</taxon>
        <taxon>Nematoda</taxon>
        <taxon>Chromadorea</taxon>
        <taxon>Rhabditida</taxon>
        <taxon>Tylenchina</taxon>
        <taxon>Panagrolaimomorpha</taxon>
        <taxon>Panagrolaimoidea</taxon>
        <taxon>Panagrolaimidae</taxon>
        <taxon>Panagrolaimus</taxon>
    </lineage>
</organism>
<dbReference type="WBParaSite" id="JU765_v2.g3757.t1">
    <property type="protein sequence ID" value="JU765_v2.g3757.t1"/>
    <property type="gene ID" value="JU765_v2.g3757"/>
</dbReference>
<proteinExistence type="predicted"/>
<dbReference type="Proteomes" id="UP000887576">
    <property type="component" value="Unplaced"/>
</dbReference>
<evidence type="ECO:0000313" key="2">
    <source>
        <dbReference type="WBParaSite" id="JU765_v2.g3757.t1"/>
    </source>
</evidence>
<protein>
    <submittedName>
        <fullName evidence="2">Uncharacterized protein</fullName>
    </submittedName>
</protein>
<reference evidence="2" key="1">
    <citation type="submission" date="2022-11" db="UniProtKB">
        <authorList>
            <consortium name="WormBaseParasite"/>
        </authorList>
    </citation>
    <scope>IDENTIFICATION</scope>
</reference>
<sequence length="151" mass="17633">MFSKTDSTFTPRFKFFVNLPTCPPALLHTWVTNFESMTQSLSVENENLWTMRLHGLHIQNFQSASNLITFFYKKVNFLEERLGTLETEQDELNEKICELESQVKNLEAQIAAVKKEEKQNLFERKRKQNTENDDGIPKIPKNEDDASKSDE</sequence>